<sequence length="237" mass="27291">MLKPNTLTDFTFDLYDLDGDGEIAYDEIETMIRELYGAQWDTSSLARETLNDLALLSERCGGGIPLEQFVKFHFTHQTLLFPAFIIQRSVQEKIFGLSYWMEKSMPPPPGPIKHGERRFDRRHVQTILRTYKTGSAAAILTHTGDPNEGLRAYMEKAKNPEPVDPDKIREEIAKRRGAKLTFIAEWRRRVNPKKRDEYKQQLLEEAKQRRAIEKAADAERNRLKGIADDKASADAKQ</sequence>
<dbReference type="InterPro" id="IPR018247">
    <property type="entry name" value="EF_Hand_1_Ca_BS"/>
</dbReference>
<evidence type="ECO:0000256" key="2">
    <source>
        <dbReference type="SAM" id="MobiDB-lite"/>
    </source>
</evidence>
<keyword evidence="1" id="KW-0106">Calcium</keyword>
<evidence type="ECO:0000259" key="3">
    <source>
        <dbReference type="PROSITE" id="PS50222"/>
    </source>
</evidence>
<dbReference type="PROSITE" id="PS00018">
    <property type="entry name" value="EF_HAND_1"/>
    <property type="match status" value="1"/>
</dbReference>
<evidence type="ECO:0000313" key="4">
    <source>
        <dbReference type="EMBL" id="GMI20501.1"/>
    </source>
</evidence>
<dbReference type="EMBL" id="BRYB01000011">
    <property type="protein sequence ID" value="GMI20501.1"/>
    <property type="molecule type" value="Genomic_DNA"/>
</dbReference>
<dbReference type="InterPro" id="IPR011992">
    <property type="entry name" value="EF-hand-dom_pair"/>
</dbReference>
<comment type="caution">
    <text evidence="4">The sequence shown here is derived from an EMBL/GenBank/DDBJ whole genome shotgun (WGS) entry which is preliminary data.</text>
</comment>
<proteinExistence type="predicted"/>
<organism evidence="4 5">
    <name type="scientific">Tetraparma gracilis</name>
    <dbReference type="NCBI Taxonomy" id="2962635"/>
    <lineage>
        <taxon>Eukaryota</taxon>
        <taxon>Sar</taxon>
        <taxon>Stramenopiles</taxon>
        <taxon>Ochrophyta</taxon>
        <taxon>Bolidophyceae</taxon>
        <taxon>Parmales</taxon>
        <taxon>Triparmaceae</taxon>
        <taxon>Tetraparma</taxon>
    </lineage>
</organism>
<evidence type="ECO:0000313" key="5">
    <source>
        <dbReference type="Proteomes" id="UP001165060"/>
    </source>
</evidence>
<name>A0ABQ6M6L7_9STRA</name>
<dbReference type="PROSITE" id="PS50222">
    <property type="entry name" value="EF_HAND_2"/>
    <property type="match status" value="1"/>
</dbReference>
<feature type="region of interest" description="Disordered" evidence="2">
    <location>
        <begin position="215"/>
        <end position="237"/>
    </location>
</feature>
<dbReference type="SUPFAM" id="SSF47473">
    <property type="entry name" value="EF-hand"/>
    <property type="match status" value="1"/>
</dbReference>
<dbReference type="Gene3D" id="1.10.238.10">
    <property type="entry name" value="EF-hand"/>
    <property type="match status" value="1"/>
</dbReference>
<accession>A0ABQ6M6L7</accession>
<dbReference type="Proteomes" id="UP001165060">
    <property type="component" value="Unassembled WGS sequence"/>
</dbReference>
<gene>
    <name evidence="4" type="ORF">TeGR_g6355</name>
</gene>
<evidence type="ECO:0000256" key="1">
    <source>
        <dbReference type="ARBA" id="ARBA00022837"/>
    </source>
</evidence>
<protein>
    <recommendedName>
        <fullName evidence="3">EF-hand domain-containing protein</fullName>
    </recommendedName>
</protein>
<keyword evidence="5" id="KW-1185">Reference proteome</keyword>
<reference evidence="4 5" key="1">
    <citation type="journal article" date="2023" name="Commun. Biol.">
        <title>Genome analysis of Parmales, the sister group of diatoms, reveals the evolutionary specialization of diatoms from phago-mixotrophs to photoautotrophs.</title>
        <authorList>
            <person name="Ban H."/>
            <person name="Sato S."/>
            <person name="Yoshikawa S."/>
            <person name="Yamada K."/>
            <person name="Nakamura Y."/>
            <person name="Ichinomiya M."/>
            <person name="Sato N."/>
            <person name="Blanc-Mathieu R."/>
            <person name="Endo H."/>
            <person name="Kuwata A."/>
            <person name="Ogata H."/>
        </authorList>
    </citation>
    <scope>NUCLEOTIDE SEQUENCE [LARGE SCALE GENOMIC DNA]</scope>
</reference>
<feature type="domain" description="EF-hand" evidence="3">
    <location>
        <begin position="3"/>
        <end position="38"/>
    </location>
</feature>
<dbReference type="InterPro" id="IPR002048">
    <property type="entry name" value="EF_hand_dom"/>
</dbReference>